<dbReference type="AlphaFoldDB" id="A0A1B6NU62"/>
<evidence type="ECO:0000313" key="1">
    <source>
        <dbReference type="EMBL" id="KTF06861.1"/>
    </source>
</evidence>
<comment type="caution">
    <text evidence="1">The sequence shown here is derived from an EMBL/GenBank/DDBJ whole genome shotgun (WGS) entry which is preliminary data.</text>
</comment>
<name>A0A1B6NU62_9ZZZZ</name>
<accession>A0A1B6NU62</accession>
<organism evidence="1">
    <name type="scientific">marine sediment metagenome</name>
    <dbReference type="NCBI Taxonomy" id="412755"/>
    <lineage>
        <taxon>unclassified sequences</taxon>
        <taxon>metagenomes</taxon>
        <taxon>ecological metagenomes</taxon>
    </lineage>
</organism>
<sequence>MSYTAKRVSTCNSEIKIEKTLYLPLTRTNRNKRWWGLGKAATFGLQF</sequence>
<feature type="non-terminal residue" evidence="1">
    <location>
        <position position="47"/>
    </location>
</feature>
<dbReference type="EMBL" id="AYSL01000893">
    <property type="protein sequence ID" value="KTF06861.1"/>
    <property type="molecule type" value="Genomic_DNA"/>
</dbReference>
<gene>
    <name evidence="1" type="ORF">MGSAQ_001642</name>
</gene>
<reference evidence="1" key="1">
    <citation type="submission" date="2013-11" db="EMBL/GenBank/DDBJ databases">
        <title>Microbial diversity, functional groups and degradation webs in Northern and Southern Mediterranean and Red Sea marine crude oil polluted sites.</title>
        <authorList>
            <person name="Daffonchio D."/>
            <person name="Mapelli F."/>
            <person name="Ferrer M."/>
            <person name="Richter M."/>
            <person name="Cherif A."/>
            <person name="Malkawi H.I."/>
            <person name="Yakimov M.M."/>
            <person name="Abdel-Fattah Y.R."/>
            <person name="Blaghen M."/>
            <person name="Golyshin P.N."/>
            <person name="Kalogerakis N."/>
            <person name="Boon N."/>
            <person name="Magagnini M."/>
            <person name="Fava F."/>
        </authorList>
    </citation>
    <scope>NUCLEOTIDE SEQUENCE</scope>
</reference>
<proteinExistence type="predicted"/>
<protein>
    <submittedName>
        <fullName evidence="1">Uncharacterized protein</fullName>
    </submittedName>
</protein>